<comment type="caution">
    <text evidence="2">The sequence shown here is derived from an EMBL/GenBank/DDBJ whole genome shotgun (WGS) entry which is preliminary data.</text>
</comment>
<keyword evidence="3" id="KW-1185">Reference proteome</keyword>
<dbReference type="Gene3D" id="3.30.70.20">
    <property type="match status" value="1"/>
</dbReference>
<evidence type="ECO:0000313" key="3">
    <source>
        <dbReference type="Proteomes" id="UP001594351"/>
    </source>
</evidence>
<dbReference type="PANTHER" id="PTHR42827:SF1">
    <property type="entry name" value="IRON-SULFUR CLUSTER-BINDING PROTEIN"/>
    <property type="match status" value="1"/>
</dbReference>
<reference evidence="2 3" key="1">
    <citation type="submission" date="2024-09" db="EMBL/GenBank/DDBJ databases">
        <title>Laminarin stimulates single cell rates of sulfate reduction while oxygen inhibits transcriptomic activity in coastal marine sediment.</title>
        <authorList>
            <person name="Lindsay M."/>
            <person name="Orcutt B."/>
            <person name="Emerson D."/>
            <person name="Stepanauskas R."/>
            <person name="D'Angelo T."/>
        </authorList>
    </citation>
    <scope>NUCLEOTIDE SEQUENCE [LARGE SCALE GENOMIC DNA]</scope>
    <source>
        <strain evidence="2">SAG AM-311-K15</strain>
    </source>
</reference>
<evidence type="ECO:0000259" key="1">
    <source>
        <dbReference type="PROSITE" id="PS51379"/>
    </source>
</evidence>
<protein>
    <recommendedName>
        <fullName evidence="1">4Fe-4S ferredoxin-type domain-containing protein</fullName>
    </recommendedName>
</protein>
<evidence type="ECO:0000313" key="2">
    <source>
        <dbReference type="EMBL" id="MFC1854059.1"/>
    </source>
</evidence>
<dbReference type="Proteomes" id="UP001594351">
    <property type="component" value="Unassembled WGS sequence"/>
</dbReference>
<dbReference type="PANTHER" id="PTHR42827">
    <property type="entry name" value="IRON-SULFUR CLUSTER-BINDING PROTEIN-RELATED"/>
    <property type="match status" value="1"/>
</dbReference>
<feature type="domain" description="4Fe-4S ferredoxin-type" evidence="1">
    <location>
        <begin position="166"/>
        <end position="196"/>
    </location>
</feature>
<organism evidence="2 3">
    <name type="scientific">candidate division CSSED10-310 bacterium</name>
    <dbReference type="NCBI Taxonomy" id="2855610"/>
    <lineage>
        <taxon>Bacteria</taxon>
        <taxon>Bacteria division CSSED10-310</taxon>
    </lineage>
</organism>
<dbReference type="PROSITE" id="PS51379">
    <property type="entry name" value="4FE4S_FER_2"/>
    <property type="match status" value="1"/>
</dbReference>
<accession>A0ABV6Z6I4</accession>
<sequence length="271" mass="29877">MSHPQLKESTTQFALERGIDLIGFTSTQHLDEVIPTIYKPARLWPAARTAISICKRLLLGAVDVGTGDMVQNARWVAWRTNEFLNRRAMEIGHFLERAGARALPLANGTMVDPDWKNAGIFGDLSHRHVAAEAGLGVIGVPTYCVTPDFGPRAYFNTILTDYELEPDPPLDFDPCGDGCNECVKACPYDAIVRGRKTIKKSRCIPQAMPHGVLNLQIFMQALVDLPHPDSKKQKIKDFDFARLHRAMVQGVGTIAGCFFCLSACPIGKKNA</sequence>
<gene>
    <name evidence="2" type="ORF">ACFL27_28080</name>
</gene>
<dbReference type="InterPro" id="IPR017896">
    <property type="entry name" value="4Fe4S_Fe-S-bd"/>
</dbReference>
<dbReference type="EMBL" id="JBHPBY010000699">
    <property type="protein sequence ID" value="MFC1854059.1"/>
    <property type="molecule type" value="Genomic_DNA"/>
</dbReference>
<dbReference type="SUPFAM" id="SSF54862">
    <property type="entry name" value="4Fe-4S ferredoxins"/>
    <property type="match status" value="1"/>
</dbReference>
<proteinExistence type="predicted"/>
<name>A0ABV6Z6I4_UNCC1</name>